<organism evidence="2 3">
    <name type="scientific">Musa troglodytarum</name>
    <name type="common">fe'i banana</name>
    <dbReference type="NCBI Taxonomy" id="320322"/>
    <lineage>
        <taxon>Eukaryota</taxon>
        <taxon>Viridiplantae</taxon>
        <taxon>Streptophyta</taxon>
        <taxon>Embryophyta</taxon>
        <taxon>Tracheophyta</taxon>
        <taxon>Spermatophyta</taxon>
        <taxon>Magnoliopsida</taxon>
        <taxon>Liliopsida</taxon>
        <taxon>Zingiberales</taxon>
        <taxon>Musaceae</taxon>
        <taxon>Musa</taxon>
    </lineage>
</organism>
<evidence type="ECO:0000313" key="2">
    <source>
        <dbReference type="EMBL" id="URE07020.1"/>
    </source>
</evidence>
<dbReference type="EMBL" id="CP097507">
    <property type="protein sequence ID" value="URE07020.1"/>
    <property type="molecule type" value="Genomic_DNA"/>
</dbReference>
<feature type="compositionally biased region" description="Basic and acidic residues" evidence="1">
    <location>
        <begin position="160"/>
        <end position="171"/>
    </location>
</feature>
<name>A0A9E7G3J1_9LILI</name>
<proteinExistence type="predicted"/>
<feature type="region of interest" description="Disordered" evidence="1">
    <location>
        <begin position="149"/>
        <end position="171"/>
    </location>
</feature>
<gene>
    <name evidence="2" type="ORF">MUK42_21234</name>
</gene>
<dbReference type="Proteomes" id="UP001055439">
    <property type="component" value="Chromosome 5"/>
</dbReference>
<reference evidence="2" key="1">
    <citation type="submission" date="2022-05" db="EMBL/GenBank/DDBJ databases">
        <title>The Musa troglodytarum L. genome provides insights into the mechanism of non-climacteric behaviour and enrichment of carotenoids.</title>
        <authorList>
            <person name="Wang J."/>
        </authorList>
    </citation>
    <scope>NUCLEOTIDE SEQUENCE</scope>
    <source>
        <tissue evidence="2">Leaf</tissue>
    </source>
</reference>
<sequence>MAVAVGVVAALGDARVVLGGGKRRFKSLYLRLRAEIRRQLAKGRESKQRFSFHYDPFSYALNFDDGCPGFLSLKGFGVRLACLSGGCVWGNLERGREKFAALVFFCLPKHCCNYKEQIMVRTPCTRCTQQLSLAADSVFGAGATEDWQEVSPSSTTMALQKDEATELGNKR</sequence>
<evidence type="ECO:0000313" key="3">
    <source>
        <dbReference type="Proteomes" id="UP001055439"/>
    </source>
</evidence>
<evidence type="ECO:0000256" key="1">
    <source>
        <dbReference type="SAM" id="MobiDB-lite"/>
    </source>
</evidence>
<dbReference type="PANTHER" id="PTHR34538">
    <property type="entry name" value="EXPRESSED PROTEIN"/>
    <property type="match status" value="1"/>
</dbReference>
<accession>A0A9E7G3J1</accession>
<protein>
    <submittedName>
        <fullName evidence="2">Uncharacterized protein</fullName>
    </submittedName>
</protein>
<dbReference type="OrthoDB" id="1932900at2759"/>
<keyword evidence="3" id="KW-1185">Reference proteome</keyword>
<dbReference type="PANTHER" id="PTHR34538:SF13">
    <property type="entry name" value="OS02G0637200 PROTEIN"/>
    <property type="match status" value="1"/>
</dbReference>
<dbReference type="AlphaFoldDB" id="A0A9E7G3J1"/>